<protein>
    <submittedName>
        <fullName evidence="2">Uncharacterized protein</fullName>
    </submittedName>
</protein>
<comment type="caution">
    <text evidence="2">The sequence shown here is derived from an EMBL/GenBank/DDBJ whole genome shotgun (WGS) entry which is preliminary data.</text>
</comment>
<gene>
    <name evidence="2" type="ORF">S01H1_36574</name>
</gene>
<name>X0V2E0_9ZZZZ</name>
<evidence type="ECO:0000256" key="1">
    <source>
        <dbReference type="SAM" id="MobiDB-lite"/>
    </source>
</evidence>
<evidence type="ECO:0000313" key="2">
    <source>
        <dbReference type="EMBL" id="GAG05572.1"/>
    </source>
</evidence>
<feature type="region of interest" description="Disordered" evidence="1">
    <location>
        <begin position="1"/>
        <end position="27"/>
    </location>
</feature>
<organism evidence="2">
    <name type="scientific">marine sediment metagenome</name>
    <dbReference type="NCBI Taxonomy" id="412755"/>
    <lineage>
        <taxon>unclassified sequences</taxon>
        <taxon>metagenomes</taxon>
        <taxon>ecological metagenomes</taxon>
    </lineage>
</organism>
<reference evidence="2" key="1">
    <citation type="journal article" date="2014" name="Front. Microbiol.">
        <title>High frequency of phylogenetically diverse reductive dehalogenase-homologous genes in deep subseafloor sedimentary metagenomes.</title>
        <authorList>
            <person name="Kawai M."/>
            <person name="Futagami T."/>
            <person name="Toyoda A."/>
            <person name="Takaki Y."/>
            <person name="Nishi S."/>
            <person name="Hori S."/>
            <person name="Arai W."/>
            <person name="Tsubouchi T."/>
            <person name="Morono Y."/>
            <person name="Uchiyama I."/>
            <person name="Ito T."/>
            <person name="Fujiyama A."/>
            <person name="Inagaki F."/>
            <person name="Takami H."/>
        </authorList>
    </citation>
    <scope>NUCLEOTIDE SEQUENCE</scope>
    <source>
        <strain evidence="2">Expedition CK06-06</strain>
    </source>
</reference>
<dbReference type="EMBL" id="BARS01022922">
    <property type="protein sequence ID" value="GAG05572.1"/>
    <property type="molecule type" value="Genomic_DNA"/>
</dbReference>
<accession>X0V2E0</accession>
<proteinExistence type="predicted"/>
<sequence>MEVRSEKTYRGNGKNKSNKLQSKLDMSGNFEPTEEKLIHYMDELNKALKKQLEMTKEYNSLFKKTQDLLDVATLWKERADDLERALKNSMSLQTREN</sequence>
<dbReference type="AlphaFoldDB" id="X0V2E0"/>